<gene>
    <name evidence="4" type="ORF">C8N29_101197</name>
</gene>
<reference evidence="4 5" key="1">
    <citation type="submission" date="2018-04" db="EMBL/GenBank/DDBJ databases">
        <title>Genomic Encyclopedia of Archaeal and Bacterial Type Strains, Phase II (KMG-II): from individual species to whole genera.</title>
        <authorList>
            <person name="Goeker M."/>
        </authorList>
    </citation>
    <scope>NUCLEOTIDE SEQUENCE [LARGE SCALE GENOMIC DNA]</scope>
    <source>
        <strain evidence="4 5">DSM 5822</strain>
    </source>
</reference>
<dbReference type="Pfam" id="PF02525">
    <property type="entry name" value="Flavodoxin_2"/>
    <property type="match status" value="1"/>
</dbReference>
<accession>A0A2T5J3E3</accession>
<dbReference type="InterPro" id="IPR051545">
    <property type="entry name" value="NAD(P)H_dehydrogenase_qn"/>
</dbReference>
<comment type="similarity">
    <text evidence="1">Belongs to the NAD(P)H dehydrogenase (quinone) family.</text>
</comment>
<dbReference type="PANTHER" id="PTHR10204">
    <property type="entry name" value="NAD P H OXIDOREDUCTASE-RELATED"/>
    <property type="match status" value="1"/>
</dbReference>
<organism evidence="4 5">
    <name type="scientific">Agitococcus lubricus</name>
    <dbReference type="NCBI Taxonomy" id="1077255"/>
    <lineage>
        <taxon>Bacteria</taxon>
        <taxon>Pseudomonadati</taxon>
        <taxon>Pseudomonadota</taxon>
        <taxon>Gammaproteobacteria</taxon>
        <taxon>Moraxellales</taxon>
        <taxon>Moraxellaceae</taxon>
        <taxon>Agitococcus</taxon>
    </lineage>
</organism>
<dbReference type="OrthoDB" id="9798454at2"/>
<evidence type="ECO:0000256" key="2">
    <source>
        <dbReference type="ARBA" id="ARBA00023002"/>
    </source>
</evidence>
<keyword evidence="2" id="KW-0560">Oxidoreductase</keyword>
<dbReference type="GO" id="GO:0005829">
    <property type="term" value="C:cytosol"/>
    <property type="evidence" value="ECO:0007669"/>
    <property type="project" value="TreeGrafter"/>
</dbReference>
<dbReference type="PANTHER" id="PTHR10204:SF34">
    <property type="entry name" value="NAD(P)H DEHYDROGENASE [QUINONE] 1 ISOFORM 1"/>
    <property type="match status" value="1"/>
</dbReference>
<dbReference type="Gene3D" id="3.40.50.360">
    <property type="match status" value="1"/>
</dbReference>
<protein>
    <submittedName>
        <fullName evidence="4">Putative NADPH-quinone reductase</fullName>
    </submittedName>
</protein>
<dbReference type="InterPro" id="IPR029039">
    <property type="entry name" value="Flavoprotein-like_sf"/>
</dbReference>
<dbReference type="AlphaFoldDB" id="A0A2T5J3E3"/>
<evidence type="ECO:0000259" key="3">
    <source>
        <dbReference type="Pfam" id="PF02525"/>
    </source>
</evidence>
<sequence>MSKRILLILAHPAPHSFCHALAEQYVLGATQAGADIKQLILSQLRFELSFQGYKTESAQLEPDLQEAQRLIQWAEHLVFVYPLWWGAMPALLKGFIDRTFLPSFAFKYRKNSALWDKLLTGRSARLLVTMDSPPWYFKWINHMPNHYQMKNAILEFCGIKPVKISSFGSMKAASDTQKQRWLAQVYQLGAQMR</sequence>
<dbReference type="Proteomes" id="UP000244223">
    <property type="component" value="Unassembled WGS sequence"/>
</dbReference>
<dbReference type="SUPFAM" id="SSF52218">
    <property type="entry name" value="Flavoproteins"/>
    <property type="match status" value="1"/>
</dbReference>
<proteinExistence type="inferred from homology"/>
<comment type="caution">
    <text evidence="4">The sequence shown here is derived from an EMBL/GenBank/DDBJ whole genome shotgun (WGS) entry which is preliminary data.</text>
</comment>
<feature type="domain" description="Flavodoxin-like fold" evidence="3">
    <location>
        <begin position="3"/>
        <end position="179"/>
    </location>
</feature>
<dbReference type="InterPro" id="IPR003680">
    <property type="entry name" value="Flavodoxin_fold"/>
</dbReference>
<evidence type="ECO:0000256" key="1">
    <source>
        <dbReference type="ARBA" id="ARBA00006252"/>
    </source>
</evidence>
<name>A0A2T5J3E3_9GAMM</name>
<evidence type="ECO:0000313" key="5">
    <source>
        <dbReference type="Proteomes" id="UP000244223"/>
    </source>
</evidence>
<dbReference type="EMBL" id="QAON01000001">
    <property type="protein sequence ID" value="PTQ91125.1"/>
    <property type="molecule type" value="Genomic_DNA"/>
</dbReference>
<evidence type="ECO:0000313" key="4">
    <source>
        <dbReference type="EMBL" id="PTQ91125.1"/>
    </source>
</evidence>
<dbReference type="GO" id="GO:0003955">
    <property type="term" value="F:NAD(P)H dehydrogenase (quinone) activity"/>
    <property type="evidence" value="ECO:0007669"/>
    <property type="project" value="TreeGrafter"/>
</dbReference>
<keyword evidence="5" id="KW-1185">Reference proteome</keyword>
<dbReference type="RefSeq" id="WP_107864150.1">
    <property type="nucleotide sequence ID" value="NZ_QAON01000001.1"/>
</dbReference>